<dbReference type="RefSeq" id="WP_066792099.1">
    <property type="nucleotide sequence ID" value="NZ_CAJUDP010000036.1"/>
</dbReference>
<dbReference type="AlphaFoldDB" id="A0A0X8VCY4"/>
<comment type="caution">
    <text evidence="4">The sequence shown here is derived from an EMBL/GenBank/DDBJ whole genome shotgun (WGS) entry which is preliminary data.</text>
</comment>
<dbReference type="OrthoDB" id="277520at2"/>
<keyword evidence="5" id="KW-1185">Reference proteome</keyword>
<evidence type="ECO:0000259" key="2">
    <source>
        <dbReference type="PROSITE" id="PS50006"/>
    </source>
</evidence>
<feature type="domain" description="FHA" evidence="2">
    <location>
        <begin position="82"/>
        <end position="131"/>
    </location>
</feature>
<organism evidence="4 5">
    <name type="scientific">Corynebacterium stationis</name>
    <dbReference type="NCBI Taxonomy" id="1705"/>
    <lineage>
        <taxon>Bacteria</taxon>
        <taxon>Bacillati</taxon>
        <taxon>Actinomycetota</taxon>
        <taxon>Actinomycetes</taxon>
        <taxon>Mycobacteriales</taxon>
        <taxon>Corynebacteriaceae</taxon>
        <taxon>Corynebacterium</taxon>
    </lineage>
</organism>
<reference evidence="4" key="1">
    <citation type="submission" date="2016-02" db="EMBL/GenBank/DDBJ databases">
        <authorList>
            <person name="Wen L."/>
            <person name="He K."/>
            <person name="Yang H."/>
        </authorList>
    </citation>
    <scope>NUCLEOTIDE SEQUENCE [LARGE SCALE GENOMIC DNA]</scope>
    <source>
        <strain evidence="4">GA-15</strain>
    </source>
</reference>
<dbReference type="STRING" id="1705.CA21670_13100"/>
<evidence type="ECO:0000313" key="4">
    <source>
        <dbReference type="EMBL" id="OAH29991.1"/>
    </source>
</evidence>
<dbReference type="Proteomes" id="UP000544551">
    <property type="component" value="Unassembled WGS sequence"/>
</dbReference>
<dbReference type="PROSITE" id="PS50006">
    <property type="entry name" value="FHA_DOMAIN"/>
    <property type="match status" value="1"/>
</dbReference>
<dbReference type="InterPro" id="IPR008984">
    <property type="entry name" value="SMAD_FHA_dom_sf"/>
</dbReference>
<keyword evidence="1" id="KW-0597">Phosphoprotein</keyword>
<proteinExistence type="predicted"/>
<dbReference type="InterPro" id="IPR050923">
    <property type="entry name" value="Cell_Proc_Reg/RNA_Proc"/>
</dbReference>
<dbReference type="Proteomes" id="UP000076947">
    <property type="component" value="Unassembled WGS sequence"/>
</dbReference>
<accession>A0A0X8VCY4</accession>
<dbReference type="EMBL" id="JABAFZ010000010">
    <property type="protein sequence ID" value="NME90201.1"/>
    <property type="molecule type" value="Genomic_DNA"/>
</dbReference>
<reference evidence="5" key="2">
    <citation type="submission" date="2016-02" db="EMBL/GenBank/DDBJ databases">
        <authorList>
            <person name="Kaur G."/>
            <person name="Nair G.R."/>
            <person name="Mayilraj S."/>
        </authorList>
    </citation>
    <scope>NUCLEOTIDE SEQUENCE [LARGE SCALE GENOMIC DNA]</scope>
    <source>
        <strain evidence="5">GA-15</strain>
    </source>
</reference>
<dbReference type="KEGG" id="csta:CSTAT_00775"/>
<evidence type="ECO:0000313" key="5">
    <source>
        <dbReference type="Proteomes" id="UP000076947"/>
    </source>
</evidence>
<sequence>MDSVIMSGLRIGLLILLWLFILVALNAMRRDANKAAGSYQAVKAGPVAAPRVKGRAIAPREIKIIDGPLAGSHMALSGLEDFTLGRAQDCDFVLGDDYASSRHARLFRRGSQWFVEDLESRNGTFVAGNRIDQPEQVGVNTDIKMGRSTVRLVA</sequence>
<evidence type="ECO:0000256" key="1">
    <source>
        <dbReference type="ARBA" id="ARBA00022553"/>
    </source>
</evidence>
<dbReference type="Pfam" id="PF00498">
    <property type="entry name" value="FHA"/>
    <property type="match status" value="1"/>
</dbReference>
<dbReference type="InterPro" id="IPR000253">
    <property type="entry name" value="FHA_dom"/>
</dbReference>
<evidence type="ECO:0000313" key="6">
    <source>
        <dbReference type="Proteomes" id="UP000544551"/>
    </source>
</evidence>
<reference evidence="3 6" key="3">
    <citation type="submission" date="2020-04" db="EMBL/GenBank/DDBJ databases">
        <authorList>
            <person name="Hitch T.C.A."/>
            <person name="Wylensek D."/>
            <person name="Clavel T."/>
        </authorList>
    </citation>
    <scope>NUCLEOTIDE SEQUENCE [LARGE SCALE GENOMIC DNA]</scope>
    <source>
        <strain evidence="3 6">BL-383-APC-3D</strain>
    </source>
</reference>
<dbReference type="Gene3D" id="2.60.200.20">
    <property type="match status" value="1"/>
</dbReference>
<protein>
    <submittedName>
        <fullName evidence="3">FHA domain-containing protein</fullName>
    </submittedName>
</protein>
<dbReference type="SUPFAM" id="SSF49879">
    <property type="entry name" value="SMAD/FHA domain"/>
    <property type="match status" value="1"/>
</dbReference>
<dbReference type="SMART" id="SM00240">
    <property type="entry name" value="FHA"/>
    <property type="match status" value="1"/>
</dbReference>
<dbReference type="EMBL" id="LSTQ01000010">
    <property type="protein sequence ID" value="OAH29991.1"/>
    <property type="molecule type" value="Genomic_DNA"/>
</dbReference>
<dbReference type="GeneID" id="78284529"/>
<evidence type="ECO:0000313" key="3">
    <source>
        <dbReference type="EMBL" id="NME90201.1"/>
    </source>
</evidence>
<name>A0A0X8VCY4_9CORY</name>
<dbReference type="PANTHER" id="PTHR23308">
    <property type="entry name" value="NUCLEAR INHIBITOR OF PROTEIN PHOSPHATASE-1"/>
    <property type="match status" value="1"/>
</dbReference>
<gene>
    <name evidence="4" type="ORF">AYJ05_09215</name>
    <name evidence="3" type="ORF">HF853_11055</name>
</gene>